<evidence type="ECO:0000256" key="1">
    <source>
        <dbReference type="SAM" id="Phobius"/>
    </source>
</evidence>
<keyword evidence="1" id="KW-0812">Transmembrane</keyword>
<evidence type="ECO:0000313" key="3">
    <source>
        <dbReference type="Proteomes" id="UP000292262"/>
    </source>
</evidence>
<organism evidence="2 3">
    <name type="scientific">Aquimarina brevivitae</name>
    <dbReference type="NCBI Taxonomy" id="323412"/>
    <lineage>
        <taxon>Bacteria</taxon>
        <taxon>Pseudomonadati</taxon>
        <taxon>Bacteroidota</taxon>
        <taxon>Flavobacteriia</taxon>
        <taxon>Flavobacteriales</taxon>
        <taxon>Flavobacteriaceae</taxon>
        <taxon>Aquimarina</taxon>
    </lineage>
</organism>
<dbReference type="EMBL" id="SGXE01000002">
    <property type="protein sequence ID" value="RZS93864.1"/>
    <property type="molecule type" value="Genomic_DNA"/>
</dbReference>
<keyword evidence="1" id="KW-0472">Membrane</keyword>
<accession>A0A4Q7P289</accession>
<keyword evidence="1" id="KW-1133">Transmembrane helix</keyword>
<dbReference type="AlphaFoldDB" id="A0A4Q7P289"/>
<gene>
    <name evidence="2" type="ORF">EV197_2445</name>
</gene>
<feature type="transmembrane region" description="Helical" evidence="1">
    <location>
        <begin position="547"/>
        <end position="568"/>
    </location>
</feature>
<sequence>MDSSLITADSFIHRLSEGRMNSSSSYTVNQDVILNVENITWELGIIKNTIFTRNVSIYGEVNSGLVFHNCTFNAGIIFRGITSENYSHNINDSNSVISFYDCKANNISFADGCNLQRGITISEHSVVEKVMYYNSSLKGTFKISGSEISNLFDINLSKITSLIIQSRSTVKSLRINSLIGDISLLKSTFTDNVNLWNVEIQNSLTLNYNTFEDTFEIKASKISAFNLHGDTFKKKARLENRFDNAQVRETYLNKLYLTDVNLIEGFEFDGMGKELLELKLPITTSFAGVLRFIGWKIKSTNISGINQNLKLIFTNTLFEKLTFNDFSNFANVTFDQSGANQDSDEETFIIAANTDFGNSKFNEFNFNSFDFINFSNTSLNDIVTINVIWFDESKIRIDSLVLNSSKSFRRIREVYRQIKQSLISQGNQIDSLEFKAKEMRAYRNELNAIDKEGGKYSLPDKIIMKVNQTNNYGLSWWKPVWITLLLTLAFYIIELPLFSKKINYTPATNWEDLSTTLCEFWNNFDVYWQMLNPARKFSSVYGYNDIAFLYFLDFLHRLILGILIFQIIKGFRRFSSK</sequence>
<name>A0A4Q7P289_9FLAO</name>
<evidence type="ECO:0000313" key="2">
    <source>
        <dbReference type="EMBL" id="RZS93864.1"/>
    </source>
</evidence>
<protein>
    <submittedName>
        <fullName evidence="2">Uncharacterized protein</fullName>
    </submittedName>
</protein>
<feature type="transmembrane region" description="Helical" evidence="1">
    <location>
        <begin position="474"/>
        <end position="493"/>
    </location>
</feature>
<dbReference type="RefSeq" id="WP_130286969.1">
    <property type="nucleotide sequence ID" value="NZ_SGXE01000002.1"/>
</dbReference>
<proteinExistence type="predicted"/>
<reference evidence="2 3" key="1">
    <citation type="submission" date="2019-02" db="EMBL/GenBank/DDBJ databases">
        <title>Genomic Encyclopedia of Type Strains, Phase IV (KMG-IV): sequencing the most valuable type-strain genomes for metagenomic binning, comparative biology and taxonomic classification.</title>
        <authorList>
            <person name="Goeker M."/>
        </authorList>
    </citation>
    <scope>NUCLEOTIDE SEQUENCE [LARGE SCALE GENOMIC DNA]</scope>
    <source>
        <strain evidence="2 3">DSM 17196</strain>
    </source>
</reference>
<dbReference type="Proteomes" id="UP000292262">
    <property type="component" value="Unassembled WGS sequence"/>
</dbReference>
<keyword evidence="3" id="KW-1185">Reference proteome</keyword>
<comment type="caution">
    <text evidence="2">The sequence shown here is derived from an EMBL/GenBank/DDBJ whole genome shotgun (WGS) entry which is preliminary data.</text>
</comment>
<dbReference type="OrthoDB" id="1308554at2"/>